<accession>A0A0E3T5R1</accession>
<evidence type="ECO:0000313" key="2">
    <source>
        <dbReference type="Proteomes" id="UP000033020"/>
    </source>
</evidence>
<gene>
    <name evidence="1" type="ORF">GordTnk2_41</name>
</gene>
<protein>
    <submittedName>
        <fullName evidence="1">Uncharacterized protein</fullName>
    </submittedName>
</protein>
<dbReference type="KEGG" id="vg:26795088"/>
<reference evidence="1 2" key="1">
    <citation type="journal article" date="2015" name="Sci. Rep.">
        <title>Bacteriophages of wastewater foaming-associated filamentous Gordonia reduce host levels in raw activated sludge.</title>
        <authorList>
            <person name="Liu M."/>
            <person name="Gill J.J."/>
            <person name="Young R."/>
            <person name="Summer E.J."/>
        </authorList>
    </citation>
    <scope>NUCLEOTIDE SEQUENCE [LARGE SCALE GENOMIC DNA]</scope>
</reference>
<dbReference type="Proteomes" id="UP000033020">
    <property type="component" value="Segment"/>
</dbReference>
<dbReference type="GeneID" id="26795088"/>
<name>A0A0E3T5R1_9CAUD</name>
<organism evidence="1 2">
    <name type="scientific">Gordonia phage GordTnk2</name>
    <dbReference type="NCBI Taxonomy" id="1622192"/>
    <lineage>
        <taxon>Viruses</taxon>
        <taxon>Duplodnaviria</taxon>
        <taxon>Heunggongvirae</taxon>
        <taxon>Uroviricota</taxon>
        <taxon>Caudoviricetes</taxon>
        <taxon>Gordtnkvirus</taxon>
        <taxon>Gordtnkvirus gordtnk2</taxon>
    </lineage>
</organism>
<dbReference type="RefSeq" id="YP_009223949.1">
    <property type="nucleotide sequence ID" value="NC_029074.1"/>
</dbReference>
<proteinExistence type="predicted"/>
<keyword evidence="2" id="KW-1185">Reference proteome</keyword>
<sequence>MEKFTLIPCQVIQMNQPDKKAVRKDRHKGRATINSSGIVIGTVSKKIPCECQPPTVETGWTYKAAFSPGTFWMCESCHEVFMVDENYHWANKYERSYRDNRKARQFKRAWKRVNKKAAKV</sequence>
<evidence type="ECO:0000313" key="1">
    <source>
        <dbReference type="EMBL" id="AKC02781.1"/>
    </source>
</evidence>
<dbReference type="EMBL" id="KP790008">
    <property type="protein sequence ID" value="AKC02781.1"/>
    <property type="molecule type" value="Genomic_DNA"/>
</dbReference>